<dbReference type="Proteomes" id="UP000244810">
    <property type="component" value="Unassembled WGS sequence"/>
</dbReference>
<dbReference type="InterPro" id="IPR002347">
    <property type="entry name" value="SDR_fam"/>
</dbReference>
<dbReference type="Pfam" id="PF00106">
    <property type="entry name" value="adh_short"/>
    <property type="match status" value="1"/>
</dbReference>
<keyword evidence="2" id="KW-0560">Oxidoreductase</keyword>
<dbReference type="PANTHER" id="PTHR44196">
    <property type="entry name" value="DEHYDROGENASE/REDUCTASE SDR FAMILY MEMBER 7B"/>
    <property type="match status" value="1"/>
</dbReference>
<dbReference type="OrthoDB" id="9790785at2"/>
<organism evidence="3 4">
    <name type="scientific">Pararhodobacter aggregans</name>
    <dbReference type="NCBI Taxonomy" id="404875"/>
    <lineage>
        <taxon>Bacteria</taxon>
        <taxon>Pseudomonadati</taxon>
        <taxon>Pseudomonadota</taxon>
        <taxon>Alphaproteobacteria</taxon>
        <taxon>Rhodobacterales</taxon>
        <taxon>Paracoccaceae</taxon>
        <taxon>Pararhodobacter</taxon>
    </lineage>
</organism>
<dbReference type="AlphaFoldDB" id="A0A2T7UUE3"/>
<evidence type="ECO:0000313" key="3">
    <source>
        <dbReference type="EMBL" id="PVE48337.1"/>
    </source>
</evidence>
<dbReference type="GO" id="GO:0016020">
    <property type="term" value="C:membrane"/>
    <property type="evidence" value="ECO:0007669"/>
    <property type="project" value="TreeGrafter"/>
</dbReference>
<dbReference type="CDD" id="cd05233">
    <property type="entry name" value="SDR_c"/>
    <property type="match status" value="1"/>
</dbReference>
<accession>A0A2T7UUE3</accession>
<reference evidence="3 4" key="1">
    <citation type="journal article" date="2011" name="Syst. Appl. Microbiol.">
        <title>Defluviimonas denitrificans gen. nov., sp. nov., and Pararhodobacter aggregans gen. nov., sp. nov., non-phototrophic Rhodobacteraceae from the biofilter of a marine aquaculture.</title>
        <authorList>
            <person name="Foesel B.U."/>
            <person name="Drake H.L."/>
            <person name="Schramm A."/>
        </authorList>
    </citation>
    <scope>NUCLEOTIDE SEQUENCE [LARGE SCALE GENOMIC DNA]</scope>
    <source>
        <strain evidence="3 4">D1-19</strain>
    </source>
</reference>
<gene>
    <name evidence="3" type="ORF">DDE23_04495</name>
</gene>
<evidence type="ECO:0000256" key="2">
    <source>
        <dbReference type="ARBA" id="ARBA00023002"/>
    </source>
</evidence>
<dbReference type="Gene3D" id="3.40.50.720">
    <property type="entry name" value="NAD(P)-binding Rossmann-like Domain"/>
    <property type="match status" value="1"/>
</dbReference>
<name>A0A2T7UUE3_9RHOB</name>
<dbReference type="InterPro" id="IPR036291">
    <property type="entry name" value="NAD(P)-bd_dom_sf"/>
</dbReference>
<evidence type="ECO:0000256" key="1">
    <source>
        <dbReference type="ARBA" id="ARBA00006484"/>
    </source>
</evidence>
<dbReference type="RefSeq" id="WP_107750776.1">
    <property type="nucleotide sequence ID" value="NZ_QBKF01000002.1"/>
</dbReference>
<comment type="caution">
    <text evidence="3">The sequence shown here is derived from an EMBL/GenBank/DDBJ whole genome shotgun (WGS) entry which is preliminary data.</text>
</comment>
<protein>
    <submittedName>
        <fullName evidence="3">Oxidoreductase</fullName>
    </submittedName>
</protein>
<evidence type="ECO:0000313" key="4">
    <source>
        <dbReference type="Proteomes" id="UP000244810"/>
    </source>
</evidence>
<dbReference type="PRINTS" id="PR00081">
    <property type="entry name" value="GDHRDH"/>
</dbReference>
<dbReference type="GO" id="GO:0016491">
    <property type="term" value="F:oxidoreductase activity"/>
    <property type="evidence" value="ECO:0007669"/>
    <property type="project" value="UniProtKB-KW"/>
</dbReference>
<dbReference type="PANTHER" id="PTHR44196:SF1">
    <property type="entry name" value="DEHYDROGENASE_REDUCTASE SDR FAMILY MEMBER 7B"/>
    <property type="match status" value="1"/>
</dbReference>
<proteinExistence type="inferred from homology"/>
<dbReference type="EMBL" id="QDDR01000002">
    <property type="protein sequence ID" value="PVE48337.1"/>
    <property type="molecule type" value="Genomic_DNA"/>
</dbReference>
<comment type="similarity">
    <text evidence="1">Belongs to the short-chain dehydrogenases/reductases (SDR) family.</text>
</comment>
<sequence>MTESPRTPESPAPRLALITGASRGLGAALAEALGGSGWHVIALARTTGALEELDDRIQAKGGSATLVPVDITNDDAMRQICLSIHQRWGKVDLWAHPAVHVPPLAPAGHIAAKDWDKTLATTLRATGTLIPMIEPLLRASAQGTALFFDDAAWHEGEGTSKFFGAYGAAKAGQIALARAWQAENAALGPARAPRVLIDTPAPMPTATRGRFFPGEDATQLTPCADEAKRLLGLIG</sequence>
<dbReference type="SUPFAM" id="SSF51735">
    <property type="entry name" value="NAD(P)-binding Rossmann-fold domains"/>
    <property type="match status" value="1"/>
</dbReference>
<keyword evidence="4" id="KW-1185">Reference proteome</keyword>